<dbReference type="AlphaFoldDB" id="A0A0G0Z9Z3"/>
<comment type="caution">
    <text evidence="1">The sequence shown here is derived from an EMBL/GenBank/DDBJ whole genome shotgun (WGS) entry which is preliminary data.</text>
</comment>
<protein>
    <submittedName>
        <fullName evidence="1">Uncharacterized protein</fullName>
    </submittedName>
</protein>
<dbReference type="Proteomes" id="UP000033869">
    <property type="component" value="Unassembled WGS sequence"/>
</dbReference>
<organism evidence="1 2">
    <name type="scientific">candidate division CPR2 bacterium GW2011_GWC1_41_48</name>
    <dbReference type="NCBI Taxonomy" id="1618344"/>
    <lineage>
        <taxon>Bacteria</taxon>
        <taxon>Bacteria division CPR2</taxon>
    </lineage>
</organism>
<dbReference type="InterPro" id="IPR001448">
    <property type="entry name" value="SASP_alpha/beta-type"/>
</dbReference>
<sequence length="64" mass="7227">MQKEKNVSKRIAEDIEIKEGLEKKPHEEWTTEEAGHVGGQTVKGIIEEGEQMEEGQCGMAEEKE</sequence>
<evidence type="ECO:0000313" key="2">
    <source>
        <dbReference type="Proteomes" id="UP000033869"/>
    </source>
</evidence>
<dbReference type="Pfam" id="PF00269">
    <property type="entry name" value="SASP"/>
    <property type="match status" value="1"/>
</dbReference>
<dbReference type="GO" id="GO:0003690">
    <property type="term" value="F:double-stranded DNA binding"/>
    <property type="evidence" value="ECO:0007669"/>
    <property type="project" value="InterPro"/>
</dbReference>
<dbReference type="InterPro" id="IPR038300">
    <property type="entry name" value="SASP_sf_alpha/beta"/>
</dbReference>
<reference evidence="1 2" key="1">
    <citation type="journal article" date="2015" name="Nature">
        <title>rRNA introns, odd ribosomes, and small enigmatic genomes across a large radiation of phyla.</title>
        <authorList>
            <person name="Brown C.T."/>
            <person name="Hug L.A."/>
            <person name="Thomas B.C."/>
            <person name="Sharon I."/>
            <person name="Castelle C.J."/>
            <person name="Singh A."/>
            <person name="Wilkins M.J."/>
            <person name="Williams K.H."/>
            <person name="Banfield J.F."/>
        </authorList>
    </citation>
    <scope>NUCLEOTIDE SEQUENCE [LARGE SCALE GENOMIC DNA]</scope>
</reference>
<accession>A0A0G0Z9Z3</accession>
<dbReference type="EMBL" id="LCBL01000001">
    <property type="protein sequence ID" value="KKS09868.1"/>
    <property type="molecule type" value="Genomic_DNA"/>
</dbReference>
<evidence type="ECO:0000313" key="1">
    <source>
        <dbReference type="EMBL" id="KKS09868.1"/>
    </source>
</evidence>
<proteinExistence type="predicted"/>
<name>A0A0G0Z9Z3_UNCC2</name>
<dbReference type="GO" id="GO:0006265">
    <property type="term" value="P:DNA topological change"/>
    <property type="evidence" value="ECO:0007669"/>
    <property type="project" value="InterPro"/>
</dbReference>
<gene>
    <name evidence="1" type="ORF">UU65_C0001G0273</name>
</gene>
<dbReference type="Gene3D" id="6.10.10.80">
    <property type="entry name" value="Small, acid-soluble spore protein, alpha/beta type-like"/>
    <property type="match status" value="1"/>
</dbReference>